<dbReference type="Gene3D" id="3.90.660.10">
    <property type="match status" value="1"/>
</dbReference>
<reference evidence="2" key="1">
    <citation type="submission" date="2009-01" db="EMBL/GenBank/DDBJ databases">
        <title>Complete sequence of chromosome of Francisella philomiragia subsp. philomiragia ATCC 25017.</title>
        <authorList>
            <consortium name="US DOE Joint Genome Institute"/>
            <person name="Copeland A."/>
            <person name="Lucas S."/>
            <person name="Lapidus A."/>
            <person name="Barry K."/>
            <person name="Detter J.C."/>
            <person name="Glavina del Rio T."/>
            <person name="Hammon N."/>
            <person name="Israni S."/>
            <person name="Dalin E."/>
            <person name="Tice H."/>
            <person name="Pitluck S."/>
            <person name="Chain P."/>
            <person name="Malfatti S."/>
            <person name="Shin M."/>
            <person name="Vergez L."/>
            <person name="Schmutz J."/>
            <person name="Larimer F."/>
            <person name="Land M."/>
            <person name="Hauser L."/>
            <person name="Richardson P."/>
        </authorList>
    </citation>
    <scope>NUCLEOTIDE SEQUENCE</scope>
    <source>
        <strain evidence="2">ATCC 25017</strain>
    </source>
</reference>
<dbReference type="SUPFAM" id="SSF51905">
    <property type="entry name" value="FAD/NAD(P)-binding domain"/>
    <property type="match status" value="1"/>
</dbReference>
<protein>
    <submittedName>
        <fullName evidence="2">NAD/FAD-dependent oxidoreductase</fullName>
    </submittedName>
</protein>
<dbReference type="AlphaFoldDB" id="B0TWW3"/>
<dbReference type="KEGG" id="fph:Fphi_0997"/>
<dbReference type="InterPro" id="IPR036188">
    <property type="entry name" value="FAD/NAD-bd_sf"/>
</dbReference>
<dbReference type="InterPro" id="IPR002937">
    <property type="entry name" value="Amino_oxidase"/>
</dbReference>
<evidence type="ECO:0000313" key="2">
    <source>
        <dbReference type="EMBL" id="ABZ87221.1"/>
    </source>
</evidence>
<proteinExistence type="predicted"/>
<sequence>MCCCFTNNFLDSYMKVAIIGAGLAGLTAANILKDSVEITIFEKSRGVSGRMSTRYADPYYFDHGAQYFTAKFFEFKEFLKPMIDQGIIKNWQANFVEIKNSEIINQKSWDNEYKDYVGSPRMNAVAQYLAQGLDIYLNTRVGSITKEDRLWIVKDDNNQFLGCFDWIIFAIPSDQLKDLPPQNTSFYNHISSIKMDSCFSLMLGYDKEINLNFDAALVHDEIISWISLNSSKPDRNTPNCLVIHSANKWANQYIDYDREQILETIFDRAKEVLTVDLNKPDYRTLHAWRYANIGKQNTPGYFIDTNQNISACGDWCIKGRVESAFTSAYMLANQIKQISSTNSNINSY</sequence>
<dbReference type="Pfam" id="PF13450">
    <property type="entry name" value="NAD_binding_8"/>
    <property type="match status" value="1"/>
</dbReference>
<dbReference type="Pfam" id="PF01593">
    <property type="entry name" value="Amino_oxidase"/>
    <property type="match status" value="1"/>
</dbReference>
<accession>B0TWW3</accession>
<dbReference type="PANTHER" id="PTHR16128:SF5">
    <property type="entry name" value="FAD_NAD(P)-BINDING OXIDOREDUCTASE FAMILY PROTEIN"/>
    <property type="match status" value="1"/>
</dbReference>
<dbReference type="PANTHER" id="PTHR16128">
    <property type="entry name" value="FAD/NAD(P)-BINDING OXIDOREDUCTASE FAMILY PROTEIN"/>
    <property type="match status" value="1"/>
</dbReference>
<evidence type="ECO:0000259" key="1">
    <source>
        <dbReference type="Pfam" id="PF01593"/>
    </source>
</evidence>
<dbReference type="eggNOG" id="COG3380">
    <property type="taxonomic scope" value="Bacteria"/>
</dbReference>
<dbReference type="Gene3D" id="3.50.50.60">
    <property type="entry name" value="FAD/NAD(P)-binding domain"/>
    <property type="match status" value="1"/>
</dbReference>
<dbReference type="HOGENOM" id="CLU_036034_0_0_6"/>
<gene>
    <name evidence="2" type="ordered locus">Fphi_0997</name>
</gene>
<organism evidence="2">
    <name type="scientific">Francisella philomiragia subsp. philomiragia (strain ATCC 25017 / CCUG 19701 / FSC 153 / O#319-036)</name>
    <dbReference type="NCBI Taxonomy" id="484022"/>
    <lineage>
        <taxon>Bacteria</taxon>
        <taxon>Pseudomonadati</taxon>
        <taxon>Pseudomonadota</taxon>
        <taxon>Gammaproteobacteria</taxon>
        <taxon>Thiotrichales</taxon>
        <taxon>Francisellaceae</taxon>
        <taxon>Francisella</taxon>
    </lineage>
</organism>
<dbReference type="EMBL" id="CP000937">
    <property type="protein sequence ID" value="ABZ87221.1"/>
    <property type="molecule type" value="Genomic_DNA"/>
</dbReference>
<feature type="domain" description="Amine oxidase" evidence="1">
    <location>
        <begin position="110"/>
        <end position="335"/>
    </location>
</feature>
<dbReference type="GO" id="GO:0016491">
    <property type="term" value="F:oxidoreductase activity"/>
    <property type="evidence" value="ECO:0007669"/>
    <property type="project" value="InterPro"/>
</dbReference>
<name>B0TWW3_FRAP2</name>